<gene>
    <name evidence="2" type="ordered locus">MTR_2g013970</name>
    <name evidence="1" type="ORF">MtrDRAFT_AC149801g29v2</name>
</gene>
<proteinExistence type="predicted"/>
<dbReference type="Proteomes" id="UP000002051">
    <property type="component" value="Chromosome 2"/>
</dbReference>
<evidence type="ECO:0000313" key="2">
    <source>
        <dbReference type="EMBL" id="AES63847.1"/>
    </source>
</evidence>
<reference evidence="2 4" key="3">
    <citation type="journal article" date="2011" name="Nature">
        <title>The Medicago genome provides insight into the evolution of rhizobial symbioses.</title>
        <authorList>
            <person name="Young N.D."/>
            <person name="Debelle F."/>
            <person name="Oldroyd G.E."/>
            <person name="Geurts R."/>
            <person name="Cannon S.B."/>
            <person name="Udvardi M.K."/>
            <person name="Benedito V.A."/>
            <person name="Mayer K.F."/>
            <person name="Gouzy J."/>
            <person name="Schoof H."/>
            <person name="Van de Peer Y."/>
            <person name="Proost S."/>
            <person name="Cook D.R."/>
            <person name="Meyers B.C."/>
            <person name="Spannagl M."/>
            <person name="Cheung F."/>
            <person name="De Mita S."/>
            <person name="Krishnakumar V."/>
            <person name="Gundlach H."/>
            <person name="Zhou S."/>
            <person name="Mudge J."/>
            <person name="Bharti A.K."/>
            <person name="Murray J.D."/>
            <person name="Naoumkina M.A."/>
            <person name="Rosen B."/>
            <person name="Silverstein K.A."/>
            <person name="Tang H."/>
            <person name="Rombauts S."/>
            <person name="Zhao P.X."/>
            <person name="Zhou P."/>
            <person name="Barbe V."/>
            <person name="Bardou P."/>
            <person name="Bechner M."/>
            <person name="Bellec A."/>
            <person name="Berger A."/>
            <person name="Berges H."/>
            <person name="Bidwell S."/>
            <person name="Bisseling T."/>
            <person name="Choisne N."/>
            <person name="Couloux A."/>
            <person name="Denny R."/>
            <person name="Deshpande S."/>
            <person name="Dai X."/>
            <person name="Doyle J.J."/>
            <person name="Dudez A.M."/>
            <person name="Farmer A.D."/>
            <person name="Fouteau S."/>
            <person name="Franken C."/>
            <person name="Gibelin C."/>
            <person name="Gish J."/>
            <person name="Goldstein S."/>
            <person name="Gonzalez A.J."/>
            <person name="Green P.J."/>
            <person name="Hallab A."/>
            <person name="Hartog M."/>
            <person name="Hua A."/>
            <person name="Humphray S.J."/>
            <person name="Jeong D.H."/>
            <person name="Jing Y."/>
            <person name="Jocker A."/>
            <person name="Kenton S.M."/>
            <person name="Kim D.J."/>
            <person name="Klee K."/>
            <person name="Lai H."/>
            <person name="Lang C."/>
            <person name="Lin S."/>
            <person name="Macmil S.L."/>
            <person name="Magdelenat G."/>
            <person name="Matthews L."/>
            <person name="McCorrison J."/>
            <person name="Monaghan E.L."/>
            <person name="Mun J.H."/>
            <person name="Najar F.Z."/>
            <person name="Nicholson C."/>
            <person name="Noirot C."/>
            <person name="O'Bleness M."/>
            <person name="Paule C.R."/>
            <person name="Poulain J."/>
            <person name="Prion F."/>
            <person name="Qin B."/>
            <person name="Qu C."/>
            <person name="Retzel E.F."/>
            <person name="Riddle C."/>
            <person name="Sallet E."/>
            <person name="Samain S."/>
            <person name="Samson N."/>
            <person name="Sanders I."/>
            <person name="Saurat O."/>
            <person name="Scarpelli C."/>
            <person name="Schiex T."/>
            <person name="Segurens B."/>
            <person name="Severin A.J."/>
            <person name="Sherrier D.J."/>
            <person name="Shi R."/>
            <person name="Sims S."/>
            <person name="Singer S.R."/>
            <person name="Sinharoy S."/>
            <person name="Sterck L."/>
            <person name="Viollet A."/>
            <person name="Wang B.B."/>
            <person name="Wang K."/>
            <person name="Wang M."/>
            <person name="Wang X."/>
            <person name="Warfsmann J."/>
            <person name="Weissenbach J."/>
            <person name="White D.D."/>
            <person name="White J.D."/>
            <person name="Wiley G.B."/>
            <person name="Wincker P."/>
            <person name="Xing Y."/>
            <person name="Yang L."/>
            <person name="Yao Z."/>
            <person name="Ying F."/>
            <person name="Zhai J."/>
            <person name="Zhou L."/>
            <person name="Zuber A."/>
            <person name="Denarie J."/>
            <person name="Dixon R.A."/>
            <person name="May G.D."/>
            <person name="Schwartz D.C."/>
            <person name="Rogers J."/>
            <person name="Quetier F."/>
            <person name="Town C.D."/>
            <person name="Roe B.A."/>
        </authorList>
    </citation>
    <scope>NUCLEOTIDE SEQUENCE [LARGE SCALE GENOMIC DNA]</scope>
    <source>
        <strain evidence="2">A17</strain>
        <strain evidence="3 4">cv. Jemalong A17</strain>
    </source>
</reference>
<reference evidence="1" key="2">
    <citation type="submission" date="2007-03" db="EMBL/GenBank/DDBJ databases">
        <authorList>
            <consortium name="The International Medicago Genome Annotation Group"/>
        </authorList>
    </citation>
    <scope>NUCLEOTIDE SEQUENCE</scope>
</reference>
<dbReference type="EMBL" id="AC149801">
    <property type="protein sequence ID" value="ABN06057.1"/>
    <property type="molecule type" value="Genomic_DNA"/>
</dbReference>
<evidence type="ECO:0000313" key="4">
    <source>
        <dbReference type="Proteomes" id="UP000002051"/>
    </source>
</evidence>
<evidence type="ECO:0000313" key="3">
    <source>
        <dbReference type="EnsemblPlants" id="AES63847"/>
    </source>
</evidence>
<sequence>MRIAGVRHTSGEICWFRGEDLEAESDDVIVESACCCGCGRCCGGDLVGWG</sequence>
<reference evidence="1" key="1">
    <citation type="submission" date="2004-08" db="EMBL/GenBank/DDBJ databases">
        <authorList>
            <person name="Town C.D."/>
        </authorList>
    </citation>
    <scope>NUCLEOTIDE SEQUENCE</scope>
</reference>
<dbReference type="HOGENOM" id="CLU_3127315_0_0_1"/>
<reference evidence="2 4" key="4">
    <citation type="journal article" date="2014" name="BMC Genomics">
        <title>An improved genome release (version Mt4.0) for the model legume Medicago truncatula.</title>
        <authorList>
            <person name="Tang H."/>
            <person name="Krishnakumar V."/>
            <person name="Bidwell S."/>
            <person name="Rosen B."/>
            <person name="Chan A."/>
            <person name="Zhou S."/>
            <person name="Gentzbittel L."/>
            <person name="Childs K.L."/>
            <person name="Yandell M."/>
            <person name="Gundlach H."/>
            <person name="Mayer K.F."/>
            <person name="Schwartz D.C."/>
            <person name="Town C.D."/>
        </authorList>
    </citation>
    <scope>GENOME REANNOTATION</scope>
    <source>
        <strain evidence="3 4">cv. Jemalong A17</strain>
    </source>
</reference>
<evidence type="ECO:0000313" key="1">
    <source>
        <dbReference type="EMBL" id="ABN06057.1"/>
    </source>
</evidence>
<accession>A2Q2C0</accession>
<keyword evidence="4" id="KW-1185">Reference proteome</keyword>
<protein>
    <submittedName>
        <fullName evidence="1 3">Uncharacterized protein</fullName>
    </submittedName>
</protein>
<dbReference type="AlphaFoldDB" id="A2Q2C0"/>
<dbReference type="PaxDb" id="3880-AES63847"/>
<reference evidence="3" key="5">
    <citation type="submission" date="2015-04" db="UniProtKB">
        <authorList>
            <consortium name="EnsemblPlants"/>
        </authorList>
    </citation>
    <scope>IDENTIFICATION</scope>
    <source>
        <strain evidence="3">cv. Jemalong A17</strain>
    </source>
</reference>
<dbReference type="EMBL" id="CM001218">
    <property type="protein sequence ID" value="AES63847.1"/>
    <property type="molecule type" value="Genomic_DNA"/>
</dbReference>
<name>A2Q2C0_MEDTR</name>
<organism evidence="1">
    <name type="scientific">Medicago truncatula</name>
    <name type="common">Barrel medic</name>
    <name type="synonym">Medicago tribuloides</name>
    <dbReference type="NCBI Taxonomy" id="3880"/>
    <lineage>
        <taxon>Eukaryota</taxon>
        <taxon>Viridiplantae</taxon>
        <taxon>Streptophyta</taxon>
        <taxon>Embryophyta</taxon>
        <taxon>Tracheophyta</taxon>
        <taxon>Spermatophyta</taxon>
        <taxon>Magnoliopsida</taxon>
        <taxon>eudicotyledons</taxon>
        <taxon>Gunneridae</taxon>
        <taxon>Pentapetalae</taxon>
        <taxon>rosids</taxon>
        <taxon>fabids</taxon>
        <taxon>Fabales</taxon>
        <taxon>Fabaceae</taxon>
        <taxon>Papilionoideae</taxon>
        <taxon>50 kb inversion clade</taxon>
        <taxon>NPAAA clade</taxon>
        <taxon>Hologalegina</taxon>
        <taxon>IRL clade</taxon>
        <taxon>Trifolieae</taxon>
        <taxon>Medicago</taxon>
    </lineage>
</organism>
<dbReference type="EnsemblPlants" id="AES63847">
    <property type="protein sequence ID" value="AES63847"/>
    <property type="gene ID" value="MTR_2g013970"/>
</dbReference>